<evidence type="ECO:0000256" key="2">
    <source>
        <dbReference type="SAM" id="Phobius"/>
    </source>
</evidence>
<keyword evidence="2" id="KW-0472">Membrane</keyword>
<organism evidence="4">
    <name type="scientific">Spongospora subterranea</name>
    <dbReference type="NCBI Taxonomy" id="70186"/>
    <lineage>
        <taxon>Eukaryota</taxon>
        <taxon>Sar</taxon>
        <taxon>Rhizaria</taxon>
        <taxon>Endomyxa</taxon>
        <taxon>Phytomyxea</taxon>
        <taxon>Plasmodiophorida</taxon>
        <taxon>Plasmodiophoridae</taxon>
        <taxon>Spongospora</taxon>
    </lineage>
</organism>
<feature type="region of interest" description="Disordered" evidence="1">
    <location>
        <begin position="53"/>
        <end position="105"/>
    </location>
</feature>
<feature type="signal peptide" evidence="3">
    <location>
        <begin position="1"/>
        <end position="38"/>
    </location>
</feature>
<keyword evidence="2" id="KW-0812">Transmembrane</keyword>
<sequence length="631" mass="68956">MPIIVPPPFHYWLSIMLSGQRVLIVIALVRCGVAAVGGAEDNGYDLHEQHIQRRDDISASSTASTNPEYQTVDIPDDDESPRSEADPLDQEVESGDVPGTEQESARGWGVFTGISRWLKDTLDDSIDDFEIDSFSDISDEEPSPSRRAGRGWHSPLDAPVPQSMPRVLVANKQIDWSLFGVSEISPVSSFREPYFNEWQRSTVDSTTGDQVVVPSKSRLRDMGGALWRTVKRIILNDQDVPNIDVERGYVPPGREKGAAAGFSSLLAYDDSSSESGGMDDDEYLSLRGSASSGTSSSISDDNTSVSRTTENPAGQITEAVSSDGEVQHAADDGMASSPRTLPTTMNAVRERISEAESRNWAVVDGHILDRESWSQSTSGSVSADASKFAQQETASVASLGASTNILATEQVLTTDKLSTSLISPLIALASIASQDYPATPVKKFLSTEGQSESIGNAMGSRATTSSKSRQSVLVKELTDALERSHDRFDSQPYSSLNDDSPGNDDADPEPFTRDAMLLSETMPLEQSQLSPDTTIVDISNEKPRETKVEFSWRIYAVMGFALILVVVLVLALFVVRAVLKRRCARARLMKTTLDRSKLVFAMRRKSIHGVEQHHHDSINMHSDTEEPNYFV</sequence>
<feature type="compositionally biased region" description="Polar residues" evidence="1">
    <location>
        <begin position="308"/>
        <end position="320"/>
    </location>
</feature>
<feature type="compositionally biased region" description="Polar residues" evidence="1">
    <location>
        <begin position="491"/>
        <end position="500"/>
    </location>
</feature>
<feature type="compositionally biased region" description="Acidic residues" evidence="1">
    <location>
        <begin position="133"/>
        <end position="142"/>
    </location>
</feature>
<feature type="compositionally biased region" description="Polar residues" evidence="1">
    <location>
        <begin position="461"/>
        <end position="470"/>
    </location>
</feature>
<dbReference type="AlphaFoldDB" id="A0A0H5QJ49"/>
<protein>
    <submittedName>
        <fullName evidence="4">Uncharacterized protein</fullName>
    </submittedName>
</protein>
<feature type="compositionally biased region" description="Polar residues" evidence="1">
    <location>
        <begin position="58"/>
        <end position="69"/>
    </location>
</feature>
<feature type="chain" id="PRO_5005222669" evidence="3">
    <location>
        <begin position="39"/>
        <end position="631"/>
    </location>
</feature>
<keyword evidence="2" id="KW-1133">Transmembrane helix</keyword>
<feature type="transmembrane region" description="Helical" evidence="2">
    <location>
        <begin position="552"/>
        <end position="579"/>
    </location>
</feature>
<feature type="region of interest" description="Disordered" evidence="1">
    <location>
        <begin position="133"/>
        <end position="158"/>
    </location>
</feature>
<feature type="region of interest" description="Disordered" evidence="1">
    <location>
        <begin position="449"/>
        <end position="470"/>
    </location>
</feature>
<keyword evidence="3" id="KW-0732">Signal</keyword>
<feature type="compositionally biased region" description="Low complexity" evidence="1">
    <location>
        <begin position="285"/>
        <end position="307"/>
    </location>
</feature>
<dbReference type="EMBL" id="HACM01001240">
    <property type="protein sequence ID" value="CRZ01682.1"/>
    <property type="molecule type" value="Transcribed_RNA"/>
</dbReference>
<evidence type="ECO:0000313" key="4">
    <source>
        <dbReference type="EMBL" id="CRZ01682.1"/>
    </source>
</evidence>
<feature type="region of interest" description="Disordered" evidence="1">
    <location>
        <begin position="488"/>
        <end position="511"/>
    </location>
</feature>
<name>A0A0H5QJ49_9EUKA</name>
<evidence type="ECO:0000256" key="3">
    <source>
        <dbReference type="SAM" id="SignalP"/>
    </source>
</evidence>
<reference evidence="4" key="1">
    <citation type="submission" date="2015-04" db="EMBL/GenBank/DDBJ databases">
        <title>The genome sequence of the plant pathogenic Rhizarian Plasmodiophora brassicae reveals insights in its biotrophic life cycle and the origin of chitin synthesis.</title>
        <authorList>
            <person name="Schwelm A."/>
            <person name="Fogelqvist J."/>
            <person name="Knaust A."/>
            <person name="Julke S."/>
            <person name="Lilja T."/>
            <person name="Dhandapani V."/>
            <person name="Bonilla-Rosso G."/>
            <person name="Karlsson M."/>
            <person name="Shevchenko A."/>
            <person name="Choi S.R."/>
            <person name="Kim H.G."/>
            <person name="Park J.Y."/>
            <person name="Lim Y.P."/>
            <person name="Ludwig-Muller J."/>
            <person name="Dixelius C."/>
        </authorList>
    </citation>
    <scope>NUCLEOTIDE SEQUENCE</scope>
    <source>
        <tissue evidence="4">Potato root galls</tissue>
    </source>
</reference>
<evidence type="ECO:0000256" key="1">
    <source>
        <dbReference type="SAM" id="MobiDB-lite"/>
    </source>
</evidence>
<feature type="region of interest" description="Disordered" evidence="1">
    <location>
        <begin position="269"/>
        <end position="343"/>
    </location>
</feature>
<accession>A0A0H5QJ49</accession>
<proteinExistence type="predicted"/>